<protein>
    <submittedName>
        <fullName evidence="4">Unannotated protein</fullName>
    </submittedName>
</protein>
<dbReference type="SUPFAM" id="SSF51735">
    <property type="entry name" value="NAD(P)-binding Rossmann-fold domains"/>
    <property type="match status" value="1"/>
</dbReference>
<evidence type="ECO:0000256" key="1">
    <source>
        <dbReference type="ARBA" id="ARBA00006484"/>
    </source>
</evidence>
<dbReference type="FunFam" id="3.40.50.720:FF:000084">
    <property type="entry name" value="Short-chain dehydrogenase reductase"/>
    <property type="match status" value="1"/>
</dbReference>
<evidence type="ECO:0000256" key="2">
    <source>
        <dbReference type="ARBA" id="ARBA00023002"/>
    </source>
</evidence>
<accession>A0A6J7IR61</accession>
<evidence type="ECO:0000313" key="4">
    <source>
        <dbReference type="EMBL" id="CAB4932657.1"/>
    </source>
</evidence>
<sequence length="269" mass="28381">MSCKRLVGKTALITGGASGVGRATAHRFGQEGVANLILADRNPQMLPTVVEEVRLATGANVLGVLGDVSVDADCERFITTAVSDFGGLDIMVSNAPAHSSAPFLEMERDDWDRVMAVMLRASFVLGQLAARSMVERGTGGSILYTSSVSALGASITYAHYGAAKAGIVNLVQTMAIELVDHGIRVNSVSPGPLDTPQSRDVLGSDEAMEAARKHWPLVPMKRLGKPEEIAATYAFLASEDAGYITGQNIIVDGGLRAHSYSIPEELIAK</sequence>
<dbReference type="EMBL" id="CAFBNF010000020">
    <property type="protein sequence ID" value="CAB4932657.1"/>
    <property type="molecule type" value="Genomic_DNA"/>
</dbReference>
<dbReference type="PROSITE" id="PS00061">
    <property type="entry name" value="ADH_SHORT"/>
    <property type="match status" value="1"/>
</dbReference>
<name>A0A6J7IR61_9ZZZZ</name>
<dbReference type="InterPro" id="IPR020904">
    <property type="entry name" value="Sc_DH/Rdtase_CS"/>
</dbReference>
<dbReference type="PRINTS" id="PR00080">
    <property type="entry name" value="SDRFAMILY"/>
</dbReference>
<dbReference type="PRINTS" id="PR00081">
    <property type="entry name" value="GDHRDH"/>
</dbReference>
<dbReference type="GO" id="GO:0016491">
    <property type="term" value="F:oxidoreductase activity"/>
    <property type="evidence" value="ECO:0007669"/>
    <property type="project" value="UniProtKB-KW"/>
</dbReference>
<dbReference type="PANTHER" id="PTHR43669:SF3">
    <property type="entry name" value="ALCOHOL DEHYDROGENASE, PUTATIVE (AFU_ORTHOLOGUE AFUA_3G03445)-RELATED"/>
    <property type="match status" value="1"/>
</dbReference>
<dbReference type="Gene3D" id="3.40.50.720">
    <property type="entry name" value="NAD(P)-binding Rossmann-like Domain"/>
    <property type="match status" value="1"/>
</dbReference>
<comment type="similarity">
    <text evidence="1">Belongs to the short-chain dehydrogenases/reductases (SDR) family.</text>
</comment>
<gene>
    <name evidence="4" type="ORF">UFOPK3773_00344</name>
</gene>
<dbReference type="Pfam" id="PF13561">
    <property type="entry name" value="adh_short_C2"/>
    <property type="match status" value="1"/>
</dbReference>
<keyword evidence="2" id="KW-0560">Oxidoreductase</keyword>
<dbReference type="CDD" id="cd05233">
    <property type="entry name" value="SDR_c"/>
    <property type="match status" value="1"/>
</dbReference>
<proteinExistence type="inferred from homology"/>
<dbReference type="InterPro" id="IPR002347">
    <property type="entry name" value="SDR_fam"/>
</dbReference>
<feature type="domain" description="Ketoreductase" evidence="3">
    <location>
        <begin position="9"/>
        <end position="182"/>
    </location>
</feature>
<reference evidence="4" key="1">
    <citation type="submission" date="2020-05" db="EMBL/GenBank/DDBJ databases">
        <authorList>
            <person name="Chiriac C."/>
            <person name="Salcher M."/>
            <person name="Ghai R."/>
            <person name="Kavagutti S V."/>
        </authorList>
    </citation>
    <scope>NUCLEOTIDE SEQUENCE</scope>
</reference>
<evidence type="ECO:0000259" key="3">
    <source>
        <dbReference type="SMART" id="SM00822"/>
    </source>
</evidence>
<dbReference type="AlphaFoldDB" id="A0A6J7IR61"/>
<organism evidence="4">
    <name type="scientific">freshwater metagenome</name>
    <dbReference type="NCBI Taxonomy" id="449393"/>
    <lineage>
        <taxon>unclassified sequences</taxon>
        <taxon>metagenomes</taxon>
        <taxon>ecological metagenomes</taxon>
    </lineage>
</organism>
<dbReference type="InterPro" id="IPR057326">
    <property type="entry name" value="KR_dom"/>
</dbReference>
<dbReference type="InterPro" id="IPR036291">
    <property type="entry name" value="NAD(P)-bd_dom_sf"/>
</dbReference>
<dbReference type="PANTHER" id="PTHR43669">
    <property type="entry name" value="5-KETO-D-GLUCONATE 5-REDUCTASE"/>
    <property type="match status" value="1"/>
</dbReference>
<dbReference type="SMART" id="SM00822">
    <property type="entry name" value="PKS_KR"/>
    <property type="match status" value="1"/>
</dbReference>